<dbReference type="Proteomes" id="UP000525686">
    <property type="component" value="Unassembled WGS sequence"/>
</dbReference>
<reference evidence="3" key="3">
    <citation type="journal article" name="Syst. Appl. Microbiol.">
        <title>Streptomyces alkaliterrae sp. nov., isolated from an alkaline soil, and emended descriptions of Streptomyces alkaliphilus, Streptomyces calidiresistens and Streptomyces durbertensis.</title>
        <authorList>
            <person name="Swiecimska M."/>
            <person name="Golinska P."/>
            <person name="Nouioui I."/>
            <person name="Wypij M."/>
            <person name="Rai M."/>
            <person name="Sangal V."/>
            <person name="Goodfellow M."/>
        </authorList>
    </citation>
    <scope>NUCLEOTIDE SEQUENCE</scope>
    <source>
        <strain evidence="3">OF3</strain>
        <strain evidence="4">OF8</strain>
    </source>
</reference>
<dbReference type="RefSeq" id="WP_143650389.1">
    <property type="nucleotide sequence ID" value="NZ_JABJWZ010000028.1"/>
</dbReference>
<evidence type="ECO:0000313" key="4">
    <source>
        <dbReference type="EMBL" id="MBB1259057.1"/>
    </source>
</evidence>
<evidence type="ECO:0000313" key="3">
    <source>
        <dbReference type="EMBL" id="MBB1252813.1"/>
    </source>
</evidence>
<organism evidence="5 6">
    <name type="scientific">Streptomyces alkaliterrae</name>
    <dbReference type="NCBI Taxonomy" id="2213162"/>
    <lineage>
        <taxon>Bacteria</taxon>
        <taxon>Bacillati</taxon>
        <taxon>Actinomycetota</taxon>
        <taxon>Actinomycetes</taxon>
        <taxon>Kitasatosporales</taxon>
        <taxon>Streptomycetaceae</taxon>
        <taxon>Streptomyces</taxon>
    </lineage>
</organism>
<dbReference type="EMBL" id="JABJWZ010000028">
    <property type="protein sequence ID" value="MBB1252813.1"/>
    <property type="molecule type" value="Genomic_DNA"/>
</dbReference>
<accession>A0A5P0YXY8</accession>
<keyword evidence="2" id="KW-1133">Transmembrane helix</keyword>
<gene>
    <name evidence="5" type="ORF">FNX44_021800</name>
    <name evidence="3" type="ORF">H3146_05455</name>
    <name evidence="4" type="ORF">H3147_09435</name>
</gene>
<sequence>MAWQRRTTAWCGRVLLFVALLLGIVTMHSLGHPAEHHASHASGTALLTASAWDPHQHAADTAADKRRPDRVNQRADHPAPLGGMDPISVCLAVLGAGVLTLLLGRVLVHRSGHERAAAPTRLPHALRPNPPPRRGALIARLSVLRI</sequence>
<evidence type="ECO:0000256" key="1">
    <source>
        <dbReference type="SAM" id="MobiDB-lite"/>
    </source>
</evidence>
<keyword evidence="2" id="KW-0472">Membrane</keyword>
<evidence type="ECO:0000256" key="2">
    <source>
        <dbReference type="SAM" id="Phobius"/>
    </source>
</evidence>
<evidence type="ECO:0000313" key="8">
    <source>
        <dbReference type="Proteomes" id="UP000525686"/>
    </source>
</evidence>
<dbReference type="EMBL" id="JABJXA010000040">
    <property type="protein sequence ID" value="MBB1259057.1"/>
    <property type="molecule type" value="Genomic_DNA"/>
</dbReference>
<reference evidence="5 6" key="1">
    <citation type="submission" date="2019-10" db="EMBL/GenBank/DDBJ databases">
        <title>Streptomyces sp. nov., a novel actinobacterium isolated from alkaline environment.</title>
        <authorList>
            <person name="Golinska P."/>
        </authorList>
    </citation>
    <scope>NUCLEOTIDE SEQUENCE [LARGE SCALE GENOMIC DNA]</scope>
    <source>
        <strain evidence="5 6">OF1</strain>
    </source>
</reference>
<dbReference type="AlphaFoldDB" id="A0A5P0YXY8"/>
<dbReference type="Proteomes" id="UP000517765">
    <property type="component" value="Unassembled WGS sequence"/>
</dbReference>
<protein>
    <submittedName>
        <fullName evidence="5">Uncharacterized protein</fullName>
    </submittedName>
</protein>
<feature type="transmembrane region" description="Helical" evidence="2">
    <location>
        <begin position="86"/>
        <end position="108"/>
    </location>
</feature>
<evidence type="ECO:0000313" key="6">
    <source>
        <dbReference type="Proteomes" id="UP000320857"/>
    </source>
</evidence>
<keyword evidence="2" id="KW-0812">Transmembrane</keyword>
<dbReference type="EMBL" id="VJYK02000293">
    <property type="protein sequence ID" value="MQS04457.1"/>
    <property type="molecule type" value="Genomic_DNA"/>
</dbReference>
<name>A0A5P0YXY8_9ACTN</name>
<dbReference type="Proteomes" id="UP000320857">
    <property type="component" value="Unassembled WGS sequence"/>
</dbReference>
<comment type="caution">
    <text evidence="5">The sequence shown here is derived from an EMBL/GenBank/DDBJ whole genome shotgun (WGS) entry which is preliminary data.</text>
</comment>
<reference evidence="7 8" key="2">
    <citation type="submission" date="2020-05" db="EMBL/GenBank/DDBJ databases">
        <title>Classification of alakaliphilic streptomycetes isolated from an alkaline soil next to Lonar Crater, India and a proposal for the recognition of Streptomyces alkaliterrae sp. nov.</title>
        <authorList>
            <person name="Golinska P."/>
        </authorList>
    </citation>
    <scope>NUCLEOTIDE SEQUENCE [LARGE SCALE GENOMIC DNA]</scope>
    <source>
        <strain evidence="8">OF3</strain>
        <strain evidence="7">OF8</strain>
    </source>
</reference>
<evidence type="ECO:0000313" key="7">
    <source>
        <dbReference type="Proteomes" id="UP000517765"/>
    </source>
</evidence>
<feature type="compositionally biased region" description="Basic and acidic residues" evidence="1">
    <location>
        <begin position="57"/>
        <end position="77"/>
    </location>
</feature>
<proteinExistence type="predicted"/>
<keyword evidence="6" id="KW-1185">Reference proteome</keyword>
<feature type="region of interest" description="Disordered" evidence="1">
    <location>
        <begin position="57"/>
        <end position="78"/>
    </location>
</feature>
<evidence type="ECO:0000313" key="5">
    <source>
        <dbReference type="EMBL" id="MQS04457.1"/>
    </source>
</evidence>